<gene>
    <name evidence="1" type="ORF">RM573_12455</name>
</gene>
<accession>A0ABU3A5Z4</accession>
<dbReference type="InterPro" id="IPR014710">
    <property type="entry name" value="RmlC-like_jellyroll"/>
</dbReference>
<dbReference type="PANTHER" id="PTHR37943:SF1">
    <property type="entry name" value="PROTEIN VES"/>
    <property type="match status" value="1"/>
</dbReference>
<name>A0ABU3A5Z4_9GAMM</name>
<evidence type="ECO:0000313" key="1">
    <source>
        <dbReference type="EMBL" id="MDT0604411.1"/>
    </source>
</evidence>
<reference evidence="1 2" key="1">
    <citation type="submission" date="2023-09" db="EMBL/GenBank/DDBJ databases">
        <authorList>
            <person name="Rey-Velasco X."/>
        </authorList>
    </citation>
    <scope>NUCLEOTIDE SEQUENCE [LARGE SCALE GENOMIC DNA]</scope>
    <source>
        <strain evidence="1 2">W431</strain>
    </source>
</reference>
<dbReference type="Gene3D" id="2.60.120.10">
    <property type="entry name" value="Jelly Rolls"/>
    <property type="match status" value="1"/>
</dbReference>
<dbReference type="InterPro" id="IPR011051">
    <property type="entry name" value="RmlC_Cupin_sf"/>
</dbReference>
<keyword evidence="2" id="KW-1185">Reference proteome</keyword>
<sequence length="190" mass="21067">MINIISAQSFKAIPWKNGKGITTELAINPTGTLDNFQWRLSIATVAEDGIFSDFSGYMRNLVLIEGDSLSLTHNENKTDTLTKLLDFATFDGGCKTLGTLQNGAIKDFNIITSKSACDTRVETYPRPTHQTINFNGLVFAFSLTSDISIQKNRTDPQRVHQGDLLQLNHPDKMTLSGTDLILVFIKIINE</sequence>
<dbReference type="SUPFAM" id="SSF51182">
    <property type="entry name" value="RmlC-like cupins"/>
    <property type="match status" value="1"/>
</dbReference>
<dbReference type="InterPro" id="IPR010282">
    <property type="entry name" value="Uncharacterised_HutD/Ves"/>
</dbReference>
<evidence type="ECO:0000313" key="2">
    <source>
        <dbReference type="Proteomes" id="UP001266357"/>
    </source>
</evidence>
<organism evidence="1 2">
    <name type="scientific">Thalassotalea castellviae</name>
    <dbReference type="NCBI Taxonomy" id="3075612"/>
    <lineage>
        <taxon>Bacteria</taxon>
        <taxon>Pseudomonadati</taxon>
        <taxon>Pseudomonadota</taxon>
        <taxon>Gammaproteobacteria</taxon>
        <taxon>Alteromonadales</taxon>
        <taxon>Colwelliaceae</taxon>
        <taxon>Thalassotalea</taxon>
    </lineage>
</organism>
<dbReference type="CDD" id="cd20293">
    <property type="entry name" value="cupin_HutD_N"/>
    <property type="match status" value="1"/>
</dbReference>
<dbReference type="EMBL" id="JAVRIF010000006">
    <property type="protein sequence ID" value="MDT0604411.1"/>
    <property type="molecule type" value="Genomic_DNA"/>
</dbReference>
<dbReference type="Proteomes" id="UP001266357">
    <property type="component" value="Unassembled WGS sequence"/>
</dbReference>
<comment type="caution">
    <text evidence="1">The sequence shown here is derived from an EMBL/GenBank/DDBJ whole genome shotgun (WGS) entry which is preliminary data.</text>
</comment>
<protein>
    <submittedName>
        <fullName evidence="1">HutD family protein</fullName>
    </submittedName>
</protein>
<dbReference type="PANTHER" id="PTHR37943">
    <property type="entry name" value="PROTEIN VES"/>
    <property type="match status" value="1"/>
</dbReference>
<dbReference type="Pfam" id="PF05962">
    <property type="entry name" value="HutD"/>
    <property type="match status" value="1"/>
</dbReference>
<proteinExistence type="predicted"/>
<dbReference type="RefSeq" id="WP_311582451.1">
    <property type="nucleotide sequence ID" value="NZ_JAVRIF010000006.1"/>
</dbReference>